<keyword evidence="2" id="KW-1185">Reference proteome</keyword>
<evidence type="ECO:0000313" key="1">
    <source>
        <dbReference type="EMBL" id="SHN29821.1"/>
    </source>
</evidence>
<dbReference type="Pfam" id="PF13424">
    <property type="entry name" value="TPR_12"/>
    <property type="match status" value="1"/>
</dbReference>
<evidence type="ECO:0000313" key="2">
    <source>
        <dbReference type="Proteomes" id="UP000184440"/>
    </source>
</evidence>
<dbReference type="PANTHER" id="PTHR47691">
    <property type="entry name" value="REGULATOR-RELATED"/>
    <property type="match status" value="1"/>
</dbReference>
<dbReference type="InterPro" id="IPR011990">
    <property type="entry name" value="TPR-like_helical_dom_sf"/>
</dbReference>
<gene>
    <name evidence="1" type="ORF">SAMN05443668_104615</name>
</gene>
<dbReference type="PANTHER" id="PTHR47691:SF3">
    <property type="entry name" value="HTH-TYPE TRANSCRIPTIONAL REGULATOR RV0890C-RELATED"/>
    <property type="match status" value="1"/>
</dbReference>
<dbReference type="STRING" id="134849.SAMN05443668_104615"/>
<dbReference type="InterPro" id="IPR027417">
    <property type="entry name" value="P-loop_NTPase"/>
</dbReference>
<name>A0A1M7QFW5_9ACTN</name>
<reference evidence="1 2" key="1">
    <citation type="submission" date="2016-11" db="EMBL/GenBank/DDBJ databases">
        <authorList>
            <person name="Jaros S."/>
            <person name="Januszkiewicz K."/>
            <person name="Wedrychowicz H."/>
        </authorList>
    </citation>
    <scope>NUCLEOTIDE SEQUENCE [LARGE SCALE GENOMIC DNA]</scope>
    <source>
        <strain evidence="1 2">DSM 46144</strain>
    </source>
</reference>
<proteinExistence type="predicted"/>
<dbReference type="Gene3D" id="3.40.50.300">
    <property type="entry name" value="P-loop containing nucleotide triphosphate hydrolases"/>
    <property type="match status" value="1"/>
</dbReference>
<accession>A0A1M7QFW5</accession>
<sequence>MLPPDGTDGSVRNELSGHARAEFLVMAGRAEIHTGDRRSTPEAVVPRQLRRAPDRFVDRDQQRAALNEGLAASSRTGPLVVLLVGPGGAGKSALALHWLDVVKGEFPDGHFQLDLGGSTGHAVSPHDALGELLRATGVAPEAVADTLDGREKDWRTWTDSRRVVLLADDAVTAAQVRSVLPASPGSLVVVTSRSTLGALWVDLTPVEVRVGPLPTDAARDLLSRIVGDDRVRDEPGAAEELVELCGRSPLAITLVGVRGRLRPRTRLTTLAEQLRGHRLLGMNVAGDVALRAGFDVAYRELSPPVAALYRALGAHPGPEFGLQVAAAAVGEDLDVVREWLDDLADRSFLQPVGEDRYRFHHLFWEHAGETGAEVRADARRAIVEWYLRQAVLAEVLITPRRWRVGPPYPVPTGPSTPAERATAMAWLEAEHGNLVAAVLATADDEALAEQCWQLCQALWTICFRRKHHQDGVATHTVGIAVAERLGNVLAQARLRCQRGLFHLEMGDVSRAGEDFAVALATARRCGDRQATSTALELLGLVALADRRGAEALDWFDQAVAAADPGNRRGAALLTHHRGRAYSLLGDHDRARTLLRDAIDRFVALPDEYNQARVLTSLGETELRAGRPEAALAPLRGARDGMHEADAPYQEARVVLLLAIAAGRAGLRDQARTHWGQAAELCRAVGLSDPGVLARRFAEFEFEPDESSPPA</sequence>
<dbReference type="SUPFAM" id="SSF48452">
    <property type="entry name" value="TPR-like"/>
    <property type="match status" value="2"/>
</dbReference>
<dbReference type="EMBL" id="FRCS01000004">
    <property type="protein sequence ID" value="SHN29821.1"/>
    <property type="molecule type" value="Genomic_DNA"/>
</dbReference>
<organism evidence="1 2">
    <name type="scientific">Cryptosporangium aurantiacum</name>
    <dbReference type="NCBI Taxonomy" id="134849"/>
    <lineage>
        <taxon>Bacteria</taxon>
        <taxon>Bacillati</taxon>
        <taxon>Actinomycetota</taxon>
        <taxon>Actinomycetes</taxon>
        <taxon>Cryptosporangiales</taxon>
        <taxon>Cryptosporangiaceae</taxon>
        <taxon>Cryptosporangium</taxon>
    </lineage>
</organism>
<dbReference type="AlphaFoldDB" id="A0A1M7QFW5"/>
<dbReference type="SUPFAM" id="SSF52540">
    <property type="entry name" value="P-loop containing nucleoside triphosphate hydrolases"/>
    <property type="match status" value="1"/>
</dbReference>
<dbReference type="Proteomes" id="UP000184440">
    <property type="component" value="Unassembled WGS sequence"/>
</dbReference>
<dbReference type="GO" id="GO:0043531">
    <property type="term" value="F:ADP binding"/>
    <property type="evidence" value="ECO:0007669"/>
    <property type="project" value="InterPro"/>
</dbReference>
<dbReference type="Gene3D" id="1.25.40.10">
    <property type="entry name" value="Tetratricopeptide repeat domain"/>
    <property type="match status" value="1"/>
</dbReference>
<protein>
    <submittedName>
        <fullName evidence="1">Tetratricopeptide repeat-containing protein</fullName>
    </submittedName>
</protein>